<feature type="domain" description="Histidine kinase" evidence="13">
    <location>
        <begin position="570"/>
        <end position="784"/>
    </location>
</feature>
<evidence type="ECO:0000256" key="5">
    <source>
        <dbReference type="ARBA" id="ARBA00022543"/>
    </source>
</evidence>
<evidence type="ECO:0000259" key="12">
    <source>
        <dbReference type="PROSITE" id="PS50046"/>
    </source>
</evidence>
<dbReference type="Gene3D" id="3.30.450.270">
    <property type="match status" value="1"/>
</dbReference>
<evidence type="ECO:0000256" key="10">
    <source>
        <dbReference type="ARBA" id="ARBA00022991"/>
    </source>
</evidence>
<keyword evidence="9 14" id="KW-0418">Kinase</keyword>
<evidence type="ECO:0000256" key="7">
    <source>
        <dbReference type="ARBA" id="ARBA00022606"/>
    </source>
</evidence>
<keyword evidence="8" id="KW-0808">Transferase</keyword>
<evidence type="ECO:0000313" key="15">
    <source>
        <dbReference type="Proteomes" id="UP000243719"/>
    </source>
</evidence>
<dbReference type="InterPro" id="IPR043150">
    <property type="entry name" value="Phytochrome_PHY_sf"/>
</dbReference>
<dbReference type="InterPro" id="IPR001294">
    <property type="entry name" value="Phytochrome"/>
</dbReference>
<dbReference type="InterPro" id="IPR036097">
    <property type="entry name" value="HisK_dim/P_sf"/>
</dbReference>
<dbReference type="SMART" id="SM00387">
    <property type="entry name" value="HATPase_c"/>
    <property type="match status" value="1"/>
</dbReference>
<accession>A0A1H2PX92</accession>
<dbReference type="InterPro" id="IPR050351">
    <property type="entry name" value="BphY/WalK/GraS-like"/>
</dbReference>
<dbReference type="EMBL" id="FNLO01000019">
    <property type="protein sequence ID" value="SDV51593.1"/>
    <property type="molecule type" value="Genomic_DNA"/>
</dbReference>
<dbReference type="GO" id="GO:0030295">
    <property type="term" value="F:protein kinase activator activity"/>
    <property type="evidence" value="ECO:0007669"/>
    <property type="project" value="TreeGrafter"/>
</dbReference>
<dbReference type="InterPro" id="IPR016132">
    <property type="entry name" value="Phyto_chromo_attachment"/>
</dbReference>
<dbReference type="SMART" id="SM00065">
    <property type="entry name" value="GAF"/>
    <property type="match status" value="1"/>
</dbReference>
<dbReference type="GO" id="GO:0000156">
    <property type="term" value="F:phosphorelay response regulator activity"/>
    <property type="evidence" value="ECO:0007669"/>
    <property type="project" value="TreeGrafter"/>
</dbReference>
<evidence type="ECO:0000256" key="2">
    <source>
        <dbReference type="ARBA" id="ARBA00004429"/>
    </source>
</evidence>
<dbReference type="PANTHER" id="PTHR42878:SF15">
    <property type="entry name" value="BACTERIOPHYTOCHROME"/>
    <property type="match status" value="1"/>
</dbReference>
<keyword evidence="7" id="KW-0716">Sensory transduction</keyword>
<dbReference type="InterPro" id="IPR003661">
    <property type="entry name" value="HisK_dim/P_dom"/>
</dbReference>
<dbReference type="PRINTS" id="PR01033">
    <property type="entry name" value="PHYTOCHROME"/>
</dbReference>
<dbReference type="GO" id="GO:0007234">
    <property type="term" value="P:osmosensory signaling via phosphorelay pathway"/>
    <property type="evidence" value="ECO:0007669"/>
    <property type="project" value="TreeGrafter"/>
</dbReference>
<dbReference type="AlphaFoldDB" id="A0A1H2PX92"/>
<dbReference type="InterPro" id="IPR003018">
    <property type="entry name" value="GAF"/>
</dbReference>
<dbReference type="InterPro" id="IPR003594">
    <property type="entry name" value="HATPase_dom"/>
</dbReference>
<dbReference type="Pfam" id="PF08446">
    <property type="entry name" value="PAS_2"/>
    <property type="match status" value="1"/>
</dbReference>
<dbReference type="Pfam" id="PF02518">
    <property type="entry name" value="HATPase_c"/>
    <property type="match status" value="1"/>
</dbReference>
<dbReference type="Proteomes" id="UP000243719">
    <property type="component" value="Unassembled WGS sequence"/>
</dbReference>
<evidence type="ECO:0000256" key="6">
    <source>
        <dbReference type="ARBA" id="ARBA00022553"/>
    </source>
</evidence>
<dbReference type="RefSeq" id="WP_091913365.1">
    <property type="nucleotide sequence ID" value="NZ_FNLO01000019.1"/>
</dbReference>
<protein>
    <recommendedName>
        <fullName evidence="4">histidine kinase</fullName>
        <ecNumber evidence="4">2.7.13.3</ecNumber>
    </recommendedName>
</protein>
<dbReference type="CDD" id="cd00082">
    <property type="entry name" value="HisKA"/>
    <property type="match status" value="1"/>
</dbReference>
<dbReference type="GO" id="GO:0006355">
    <property type="term" value="P:regulation of DNA-templated transcription"/>
    <property type="evidence" value="ECO:0007669"/>
    <property type="project" value="InterPro"/>
</dbReference>
<evidence type="ECO:0000259" key="13">
    <source>
        <dbReference type="PROSITE" id="PS50109"/>
    </source>
</evidence>
<evidence type="ECO:0000256" key="8">
    <source>
        <dbReference type="ARBA" id="ARBA00022679"/>
    </source>
</evidence>
<feature type="domain" description="Phytochrome chromophore attachment site" evidence="12">
    <location>
        <begin position="187"/>
        <end position="344"/>
    </location>
</feature>
<dbReference type="GO" id="GO:0005886">
    <property type="term" value="C:plasma membrane"/>
    <property type="evidence" value="ECO:0007669"/>
    <property type="project" value="UniProtKB-SubCell"/>
</dbReference>
<keyword evidence="11" id="KW-0675">Receptor</keyword>
<keyword evidence="6" id="KW-0597">Phosphoprotein</keyword>
<dbReference type="GO" id="GO:0009584">
    <property type="term" value="P:detection of visible light"/>
    <property type="evidence" value="ECO:0007669"/>
    <property type="project" value="InterPro"/>
</dbReference>
<dbReference type="STRING" id="1770053.SAMN05216551_11913"/>
<comment type="similarity">
    <text evidence="3">In the N-terminal section; belongs to the phytochrome family.</text>
</comment>
<evidence type="ECO:0000256" key="3">
    <source>
        <dbReference type="ARBA" id="ARBA00006402"/>
    </source>
</evidence>
<reference evidence="15" key="1">
    <citation type="submission" date="2016-09" db="EMBL/GenBank/DDBJ databases">
        <authorList>
            <person name="Varghese N."/>
            <person name="Submissions S."/>
        </authorList>
    </citation>
    <scope>NUCLEOTIDE SEQUENCE [LARGE SCALE GENOMIC DNA]</scope>
    <source>
        <strain evidence="15">JS23</strain>
    </source>
</reference>
<dbReference type="EC" id="2.7.13.3" evidence="4"/>
<name>A0A1H2PX92_9BURK</name>
<keyword evidence="5" id="KW-0600">Photoreceptor protein</keyword>
<dbReference type="PANTHER" id="PTHR42878">
    <property type="entry name" value="TWO-COMPONENT HISTIDINE KINASE"/>
    <property type="match status" value="1"/>
</dbReference>
<dbReference type="GO" id="GO:0000155">
    <property type="term" value="F:phosphorelay sensor kinase activity"/>
    <property type="evidence" value="ECO:0007669"/>
    <property type="project" value="InterPro"/>
</dbReference>
<dbReference type="InterPro" id="IPR036890">
    <property type="entry name" value="HATPase_C_sf"/>
</dbReference>
<comment type="subcellular location">
    <subcellularLocation>
        <location evidence="2">Cell inner membrane</location>
        <topology evidence="2">Multi-pass membrane protein</topology>
    </subcellularLocation>
</comment>
<dbReference type="Pfam" id="PF00512">
    <property type="entry name" value="HisKA"/>
    <property type="match status" value="1"/>
</dbReference>
<dbReference type="SUPFAM" id="SSF47384">
    <property type="entry name" value="Homodimeric domain of signal transducing histidine kinase"/>
    <property type="match status" value="1"/>
</dbReference>
<dbReference type="SMART" id="SM00388">
    <property type="entry name" value="HisKA"/>
    <property type="match status" value="1"/>
</dbReference>
<dbReference type="PROSITE" id="PS50046">
    <property type="entry name" value="PHYTOCHROME_2"/>
    <property type="match status" value="1"/>
</dbReference>
<dbReference type="InterPro" id="IPR035965">
    <property type="entry name" value="PAS-like_dom_sf"/>
</dbReference>
<dbReference type="Pfam" id="PF01590">
    <property type="entry name" value="GAF"/>
    <property type="match status" value="1"/>
</dbReference>
<dbReference type="Gene3D" id="3.30.450.20">
    <property type="entry name" value="PAS domain"/>
    <property type="match status" value="1"/>
</dbReference>
<evidence type="ECO:0000256" key="9">
    <source>
        <dbReference type="ARBA" id="ARBA00022777"/>
    </source>
</evidence>
<evidence type="ECO:0000256" key="1">
    <source>
        <dbReference type="ARBA" id="ARBA00000085"/>
    </source>
</evidence>
<dbReference type="SUPFAM" id="SSF55785">
    <property type="entry name" value="PYP-like sensor domain (PAS domain)"/>
    <property type="match status" value="1"/>
</dbReference>
<dbReference type="PROSITE" id="PS50109">
    <property type="entry name" value="HIS_KIN"/>
    <property type="match status" value="1"/>
</dbReference>
<dbReference type="Gene3D" id="3.30.450.40">
    <property type="match status" value="1"/>
</dbReference>
<dbReference type="InterPro" id="IPR013515">
    <property type="entry name" value="Phytochrome_cen-reg"/>
</dbReference>
<dbReference type="Gene3D" id="3.30.565.10">
    <property type="entry name" value="Histidine kinase-like ATPase, C-terminal domain"/>
    <property type="match status" value="1"/>
</dbReference>
<gene>
    <name evidence="14" type="ORF">SAMN05216551_11913</name>
</gene>
<dbReference type="Pfam" id="PF00360">
    <property type="entry name" value="PHY"/>
    <property type="match status" value="1"/>
</dbReference>
<keyword evidence="10" id="KW-0157">Chromophore</keyword>
<dbReference type="InterPro" id="IPR013654">
    <property type="entry name" value="PAS_2"/>
</dbReference>
<dbReference type="SUPFAM" id="SSF55781">
    <property type="entry name" value="GAF domain-like"/>
    <property type="match status" value="2"/>
</dbReference>
<evidence type="ECO:0000256" key="11">
    <source>
        <dbReference type="ARBA" id="ARBA00023170"/>
    </source>
</evidence>
<dbReference type="OrthoDB" id="9808408at2"/>
<dbReference type="InterPro" id="IPR005467">
    <property type="entry name" value="His_kinase_dom"/>
</dbReference>
<sequence>MTEVLVGKQANAQANAQVDAQVDAQATDLELCAREPIRIPGAIQPHGFLVTFDPVSLVIERASANVATYGFGPAAAAPLGRTLAETFGEALVQAVRTGLERTIDDNPLHLGIFARGETREAVIAGASADAIAEHAANGGASHFSFALHRRADVLILEGEPAFRVAGPGASVYPLVRAFVTRLERARTVIELCEAAATEVRAICGFGRVLVYRFDEDGHGHVLAEDREAGYPSYLGQRFPASDVPAQARELYLASRIRLIANSNYEPVPILSASGAADAPLDLSFAALRSVSPVHLEYMRNMGTGASMSISIVVDGKLWGLISCHHREPMIATLDTRLACEHVGQILALQIESKELGDDTDHRLALRGTLVSLISTMADCDDFVAGLVSVPREFLGFMSGNGVAIVIDGRLAAVGETPNQRFIHALVDWMATHSNRDVFYTECLSDLMPEAMEFRHVASGVLAVQISKLHRNFVIWFRPEVVRVIEWAGDPRGKVATSAQDGLRLSPRRSFETWCQTVRGRSVRWRSSEIGMAAEFRHAALGIVLKRAEEMASLAAELGRANKELEAFSYSVSHDLRAPLRHIVGYGDLLAEYESEYLSDRGKRFLKNIVDSARLAGTLVDDLLTFSQMGRAALRPARLEMDELVRTVIDESRAQTQSRKIEWTVGKLPSVVGDAAFLLLALRNLVSNAVKYTQPRETARISIAAQEQADEWVFSISDNGVGFDMKYAPKLFGVFQRLHRFEEFEGTGIGLANVRRIVERHGGRTWADGKLDEGATFHFSLPKRFQSVDEAEPVAGIGAGPAQ</sequence>
<dbReference type="Gene3D" id="1.10.287.130">
    <property type="match status" value="1"/>
</dbReference>
<dbReference type="InterPro" id="IPR029016">
    <property type="entry name" value="GAF-like_dom_sf"/>
</dbReference>
<dbReference type="SUPFAM" id="SSF55874">
    <property type="entry name" value="ATPase domain of HSP90 chaperone/DNA topoisomerase II/histidine kinase"/>
    <property type="match status" value="1"/>
</dbReference>
<dbReference type="FunFam" id="3.30.565.10:FF:000006">
    <property type="entry name" value="Sensor histidine kinase WalK"/>
    <property type="match status" value="1"/>
</dbReference>
<evidence type="ECO:0000256" key="4">
    <source>
        <dbReference type="ARBA" id="ARBA00012438"/>
    </source>
</evidence>
<evidence type="ECO:0000313" key="14">
    <source>
        <dbReference type="EMBL" id="SDV51593.1"/>
    </source>
</evidence>
<dbReference type="GO" id="GO:0009881">
    <property type="term" value="F:photoreceptor activity"/>
    <property type="evidence" value="ECO:0007669"/>
    <property type="project" value="UniProtKB-KW"/>
</dbReference>
<keyword evidence="15" id="KW-1185">Reference proteome</keyword>
<organism evidence="14 15">
    <name type="scientific">Chitinasiproducens palmae</name>
    <dbReference type="NCBI Taxonomy" id="1770053"/>
    <lineage>
        <taxon>Bacteria</taxon>
        <taxon>Pseudomonadati</taxon>
        <taxon>Pseudomonadota</taxon>
        <taxon>Betaproteobacteria</taxon>
        <taxon>Burkholderiales</taxon>
        <taxon>Burkholderiaceae</taxon>
        <taxon>Chitinasiproducens</taxon>
    </lineage>
</organism>
<comment type="catalytic activity">
    <reaction evidence="1">
        <text>ATP + protein L-histidine = ADP + protein N-phospho-L-histidine.</text>
        <dbReference type="EC" id="2.7.13.3"/>
    </reaction>
</comment>
<proteinExistence type="inferred from homology"/>